<feature type="non-terminal residue" evidence="2">
    <location>
        <position position="276"/>
    </location>
</feature>
<proteinExistence type="predicted"/>
<feature type="compositionally biased region" description="Basic and acidic residues" evidence="1">
    <location>
        <begin position="183"/>
        <end position="260"/>
    </location>
</feature>
<feature type="compositionally biased region" description="Basic and acidic residues" evidence="1">
    <location>
        <begin position="136"/>
        <end position="150"/>
    </location>
</feature>
<evidence type="ECO:0000313" key="3">
    <source>
        <dbReference type="Proteomes" id="UP001172681"/>
    </source>
</evidence>
<feature type="compositionally biased region" description="Basic and acidic residues" evidence="1">
    <location>
        <begin position="164"/>
        <end position="173"/>
    </location>
</feature>
<feature type="region of interest" description="Disordered" evidence="1">
    <location>
        <begin position="1"/>
        <end position="114"/>
    </location>
</feature>
<protein>
    <submittedName>
        <fullName evidence="2">Uncharacterized protein</fullName>
    </submittedName>
</protein>
<sequence>MSITDQQGWLSPAQQANAATEEVERMSTAEMRDSADREAIPNLPQSETLGSGQERLKELGGRVSQEKEQYEDEIGLEQRNRKTPDRDSGPAIEDPSQLQHPNSSPIIRESDRKRVTQINFSRLEELESLERAHEILSPGHHQDGVRDRAEPIALEVENGQGVQEELRSGDQVRYEQLPDEDDRAGREDFERNINDRLREQETEERAARERKKAAMKEAERRRQERVRQLKNEKPEFVSEQKMNRERARDQQERQVKEDKGMRRKRTTQIDFGRLGD</sequence>
<organism evidence="2 3">
    <name type="scientific">Knufia peltigerae</name>
    <dbReference type="NCBI Taxonomy" id="1002370"/>
    <lineage>
        <taxon>Eukaryota</taxon>
        <taxon>Fungi</taxon>
        <taxon>Dikarya</taxon>
        <taxon>Ascomycota</taxon>
        <taxon>Pezizomycotina</taxon>
        <taxon>Eurotiomycetes</taxon>
        <taxon>Chaetothyriomycetidae</taxon>
        <taxon>Chaetothyriales</taxon>
        <taxon>Trichomeriaceae</taxon>
        <taxon>Knufia</taxon>
    </lineage>
</organism>
<accession>A0AA39CHM5</accession>
<name>A0AA39CHM5_9EURO</name>
<feature type="compositionally biased region" description="Polar residues" evidence="1">
    <location>
        <begin position="96"/>
        <end position="105"/>
    </location>
</feature>
<comment type="caution">
    <text evidence="2">The sequence shown here is derived from an EMBL/GenBank/DDBJ whole genome shotgun (WGS) entry which is preliminary data.</text>
</comment>
<keyword evidence="3" id="KW-1185">Reference proteome</keyword>
<evidence type="ECO:0000256" key="1">
    <source>
        <dbReference type="SAM" id="MobiDB-lite"/>
    </source>
</evidence>
<dbReference type="Proteomes" id="UP001172681">
    <property type="component" value="Unassembled WGS sequence"/>
</dbReference>
<feature type="compositionally biased region" description="Basic and acidic residues" evidence="1">
    <location>
        <begin position="22"/>
        <end position="39"/>
    </location>
</feature>
<dbReference type="EMBL" id="JAPDRN010000296">
    <property type="protein sequence ID" value="KAJ9608577.1"/>
    <property type="molecule type" value="Genomic_DNA"/>
</dbReference>
<reference evidence="2" key="1">
    <citation type="submission" date="2022-10" db="EMBL/GenBank/DDBJ databases">
        <title>Culturing micro-colonial fungi from biological soil crusts in the Mojave desert and describing Neophaeococcomyces mojavensis, and introducing the new genera and species Taxawa tesnikishii.</title>
        <authorList>
            <person name="Kurbessoian T."/>
            <person name="Stajich J.E."/>
        </authorList>
    </citation>
    <scope>NUCLEOTIDE SEQUENCE</scope>
    <source>
        <strain evidence="2">TK_35</strain>
    </source>
</reference>
<evidence type="ECO:0000313" key="2">
    <source>
        <dbReference type="EMBL" id="KAJ9608577.1"/>
    </source>
</evidence>
<feature type="compositionally biased region" description="Basic and acidic residues" evidence="1">
    <location>
        <begin position="76"/>
        <end position="88"/>
    </location>
</feature>
<feature type="compositionally biased region" description="Basic and acidic residues" evidence="1">
    <location>
        <begin position="54"/>
        <end position="68"/>
    </location>
</feature>
<dbReference type="AlphaFoldDB" id="A0AA39CHM5"/>
<gene>
    <name evidence="2" type="ORF">H2204_015677</name>
</gene>
<feature type="compositionally biased region" description="Polar residues" evidence="1">
    <location>
        <begin position="1"/>
        <end position="18"/>
    </location>
</feature>
<feature type="region of interest" description="Disordered" evidence="1">
    <location>
        <begin position="136"/>
        <end position="276"/>
    </location>
</feature>